<dbReference type="EMBL" id="CP111019">
    <property type="protein sequence ID" value="WAR12147.1"/>
    <property type="molecule type" value="Genomic_DNA"/>
</dbReference>
<sequence length="202" mass="23464">MDMFKRIGNTALNAVLSVTPQFIKKKAAQFTEWLSDYVEPQTFSQTLDEIKEHVKKTYKKVKPFEVKESRSALRRFTTQYEIEGRSGYIPQTFLDADGENWYTGDVISEPASFHSYIEINLEGTDVSDLYTTMTDRIMEAISNFQRQGGNWVFKNIISLEIHTVKYQPLRGYSYIPLPKKLESKKAIINMKIEDDMCVTWCV</sequence>
<proteinExistence type="predicted"/>
<reference evidence="1" key="1">
    <citation type="submission" date="2022-11" db="EMBL/GenBank/DDBJ databases">
        <title>Centuries of genome instability and evolution in soft-shell clam transmissible cancer (bioRxiv).</title>
        <authorList>
            <person name="Hart S.F.M."/>
            <person name="Yonemitsu M.A."/>
            <person name="Giersch R.M."/>
            <person name="Beal B.F."/>
            <person name="Arriagada G."/>
            <person name="Davis B.W."/>
            <person name="Ostrander E.A."/>
            <person name="Goff S.P."/>
            <person name="Metzger M.J."/>
        </authorList>
    </citation>
    <scope>NUCLEOTIDE SEQUENCE</scope>
    <source>
        <strain evidence="1">MELC-2E11</strain>
        <tissue evidence="1">Siphon/mantle</tissue>
    </source>
</reference>
<evidence type="ECO:0000313" key="2">
    <source>
        <dbReference type="Proteomes" id="UP001164746"/>
    </source>
</evidence>
<dbReference type="PANTHER" id="PTHR31511">
    <property type="entry name" value="PROTEIN CBG23764"/>
    <property type="match status" value="1"/>
</dbReference>
<dbReference type="PANTHER" id="PTHR31511:SF12">
    <property type="entry name" value="RHO TERMINATION FACTOR N-TERMINAL DOMAIN-CONTAINING PROTEIN"/>
    <property type="match status" value="1"/>
</dbReference>
<keyword evidence="2" id="KW-1185">Reference proteome</keyword>
<evidence type="ECO:0000313" key="1">
    <source>
        <dbReference type="EMBL" id="WAR12147.1"/>
    </source>
</evidence>
<protein>
    <submittedName>
        <fullName evidence="1">Uncharacterized protein</fullName>
    </submittedName>
</protein>
<name>A0ABY7ETA7_MYAAR</name>
<gene>
    <name evidence="1" type="ORF">MAR_026327</name>
</gene>
<organism evidence="1 2">
    <name type="scientific">Mya arenaria</name>
    <name type="common">Soft-shell clam</name>
    <dbReference type="NCBI Taxonomy" id="6604"/>
    <lineage>
        <taxon>Eukaryota</taxon>
        <taxon>Metazoa</taxon>
        <taxon>Spiralia</taxon>
        <taxon>Lophotrochozoa</taxon>
        <taxon>Mollusca</taxon>
        <taxon>Bivalvia</taxon>
        <taxon>Autobranchia</taxon>
        <taxon>Heteroconchia</taxon>
        <taxon>Euheterodonta</taxon>
        <taxon>Imparidentia</taxon>
        <taxon>Neoheterodontei</taxon>
        <taxon>Myida</taxon>
        <taxon>Myoidea</taxon>
        <taxon>Myidae</taxon>
        <taxon>Mya</taxon>
    </lineage>
</organism>
<dbReference type="Proteomes" id="UP001164746">
    <property type="component" value="Chromosome 8"/>
</dbReference>
<accession>A0ABY7ETA7</accession>